<comment type="caution">
    <text evidence="1">The sequence shown here is derived from an EMBL/GenBank/DDBJ whole genome shotgun (WGS) entry which is preliminary data.</text>
</comment>
<accession>A0A428TZC0</accession>
<reference evidence="1 2" key="1">
    <citation type="submission" date="2017-06" db="EMBL/GenBank/DDBJ databases">
        <title>Comparative genomic analysis of Ambrosia Fusariam Clade fungi.</title>
        <authorList>
            <person name="Stajich J.E."/>
            <person name="Carrillo J."/>
            <person name="Kijimoto T."/>
            <person name="Eskalen A."/>
            <person name="O'Donnell K."/>
            <person name="Kasson M."/>
        </authorList>
    </citation>
    <scope>NUCLEOTIDE SEQUENCE [LARGE SCALE GENOMIC DNA]</scope>
    <source>
        <strain evidence="1 2">NRRL62579</strain>
    </source>
</reference>
<dbReference type="STRING" id="1325735.A0A428TZC0"/>
<protein>
    <submittedName>
        <fullName evidence="1">Uncharacterized protein</fullName>
    </submittedName>
</protein>
<name>A0A428TZC0_9HYPO</name>
<gene>
    <name evidence="1" type="ORF">CEP52_005223</name>
</gene>
<evidence type="ECO:0000313" key="1">
    <source>
        <dbReference type="EMBL" id="RSM07399.1"/>
    </source>
</evidence>
<keyword evidence="2" id="KW-1185">Reference proteome</keyword>
<dbReference type="AlphaFoldDB" id="A0A428TZC0"/>
<dbReference type="Proteomes" id="UP000287144">
    <property type="component" value="Unassembled WGS sequence"/>
</dbReference>
<proteinExistence type="predicted"/>
<organism evidence="1 2">
    <name type="scientific">Fusarium oligoseptatum</name>
    <dbReference type="NCBI Taxonomy" id="2604345"/>
    <lineage>
        <taxon>Eukaryota</taxon>
        <taxon>Fungi</taxon>
        <taxon>Dikarya</taxon>
        <taxon>Ascomycota</taxon>
        <taxon>Pezizomycotina</taxon>
        <taxon>Sordariomycetes</taxon>
        <taxon>Hypocreomycetidae</taxon>
        <taxon>Hypocreales</taxon>
        <taxon>Nectriaceae</taxon>
        <taxon>Fusarium</taxon>
        <taxon>Fusarium solani species complex</taxon>
    </lineage>
</organism>
<sequence>MFIVREEDARANNSRKALIFLNPPTRQPLYCYWDVDGYEVTFPFYAFILRSRVDRLSDKFEIHCLILTPVTPSRGVYRRVGMGHVSNYGIDSPPTSLPEVVQPAEVDAPPSRLFEENDFAGDIQLDADGIRTGDSDQGENVTCCLSYWRRDGVDIPSIHRDAAGQHTIVLI</sequence>
<dbReference type="EMBL" id="NKCK01000040">
    <property type="protein sequence ID" value="RSM07399.1"/>
    <property type="molecule type" value="Genomic_DNA"/>
</dbReference>
<evidence type="ECO:0000313" key="2">
    <source>
        <dbReference type="Proteomes" id="UP000287144"/>
    </source>
</evidence>